<evidence type="ECO:0000313" key="2">
    <source>
        <dbReference type="Proteomes" id="UP000828390"/>
    </source>
</evidence>
<organism evidence="1 2">
    <name type="scientific">Dreissena polymorpha</name>
    <name type="common">Zebra mussel</name>
    <name type="synonym">Mytilus polymorpha</name>
    <dbReference type="NCBI Taxonomy" id="45954"/>
    <lineage>
        <taxon>Eukaryota</taxon>
        <taxon>Metazoa</taxon>
        <taxon>Spiralia</taxon>
        <taxon>Lophotrochozoa</taxon>
        <taxon>Mollusca</taxon>
        <taxon>Bivalvia</taxon>
        <taxon>Autobranchia</taxon>
        <taxon>Heteroconchia</taxon>
        <taxon>Euheterodonta</taxon>
        <taxon>Imparidentia</taxon>
        <taxon>Neoheterodontei</taxon>
        <taxon>Myida</taxon>
        <taxon>Dreissenoidea</taxon>
        <taxon>Dreissenidae</taxon>
        <taxon>Dreissena</taxon>
    </lineage>
</organism>
<keyword evidence="2" id="KW-1185">Reference proteome</keyword>
<reference evidence="1" key="1">
    <citation type="journal article" date="2019" name="bioRxiv">
        <title>The Genome of the Zebra Mussel, Dreissena polymorpha: A Resource for Invasive Species Research.</title>
        <authorList>
            <person name="McCartney M.A."/>
            <person name="Auch B."/>
            <person name="Kono T."/>
            <person name="Mallez S."/>
            <person name="Zhang Y."/>
            <person name="Obille A."/>
            <person name="Becker A."/>
            <person name="Abrahante J.E."/>
            <person name="Garbe J."/>
            <person name="Badalamenti J.P."/>
            <person name="Herman A."/>
            <person name="Mangelson H."/>
            <person name="Liachko I."/>
            <person name="Sullivan S."/>
            <person name="Sone E.D."/>
            <person name="Koren S."/>
            <person name="Silverstein K.A.T."/>
            <person name="Beckman K.B."/>
            <person name="Gohl D.M."/>
        </authorList>
    </citation>
    <scope>NUCLEOTIDE SEQUENCE</scope>
    <source>
        <strain evidence="1">Duluth1</strain>
        <tissue evidence="1">Whole animal</tissue>
    </source>
</reference>
<evidence type="ECO:0000313" key="1">
    <source>
        <dbReference type="EMBL" id="KAH3806007.1"/>
    </source>
</evidence>
<comment type="caution">
    <text evidence="1">The sequence shown here is derived from an EMBL/GenBank/DDBJ whole genome shotgun (WGS) entry which is preliminary data.</text>
</comment>
<sequence length="100" mass="11551">MSGLHPQGGALVFNVEDLDEVRSCRNEVFHSSTLNLENDELNRVFTTMTTFLKLPVFADFQTEVIHQLEYIRKGDTQEQPMLKQPRDAAMQIKAEKENIR</sequence>
<proteinExistence type="predicted"/>
<protein>
    <submittedName>
        <fullName evidence="1">Uncharacterized protein</fullName>
    </submittedName>
</protein>
<accession>A0A9D4FX02</accession>
<name>A0A9D4FX02_DREPO</name>
<dbReference type="AlphaFoldDB" id="A0A9D4FX02"/>
<reference evidence="1" key="2">
    <citation type="submission" date="2020-11" db="EMBL/GenBank/DDBJ databases">
        <authorList>
            <person name="McCartney M.A."/>
            <person name="Auch B."/>
            <person name="Kono T."/>
            <person name="Mallez S."/>
            <person name="Becker A."/>
            <person name="Gohl D.M."/>
            <person name="Silverstein K.A.T."/>
            <person name="Koren S."/>
            <person name="Bechman K.B."/>
            <person name="Herman A."/>
            <person name="Abrahante J.E."/>
            <person name="Garbe J."/>
        </authorList>
    </citation>
    <scope>NUCLEOTIDE SEQUENCE</scope>
    <source>
        <strain evidence="1">Duluth1</strain>
        <tissue evidence="1">Whole animal</tissue>
    </source>
</reference>
<dbReference type="EMBL" id="JAIWYP010000006">
    <property type="protein sequence ID" value="KAH3806007.1"/>
    <property type="molecule type" value="Genomic_DNA"/>
</dbReference>
<gene>
    <name evidence="1" type="ORF">DPMN_134317</name>
</gene>
<dbReference type="Proteomes" id="UP000828390">
    <property type="component" value="Unassembled WGS sequence"/>
</dbReference>